<dbReference type="PROSITE" id="PS50940">
    <property type="entry name" value="CHIT_BIND_II"/>
    <property type="match status" value="8"/>
</dbReference>
<reference evidence="2 3" key="1">
    <citation type="submission" date="2023-03" db="EMBL/GenBank/DDBJ databases">
        <title>Genome insight into feeding habits of ladybird beetles.</title>
        <authorList>
            <person name="Li H.-S."/>
            <person name="Huang Y.-H."/>
            <person name="Pang H."/>
        </authorList>
    </citation>
    <scope>NUCLEOTIDE SEQUENCE [LARGE SCALE GENOMIC DNA]</scope>
    <source>
        <strain evidence="2">SYSU_2023b</strain>
        <tissue evidence="2">Whole body</tissue>
    </source>
</reference>
<dbReference type="Proteomes" id="UP001431783">
    <property type="component" value="Unassembled WGS sequence"/>
</dbReference>
<feature type="domain" description="Chitin-binding type-2" evidence="1">
    <location>
        <begin position="58"/>
        <end position="117"/>
    </location>
</feature>
<keyword evidence="3" id="KW-1185">Reference proteome</keyword>
<feature type="domain" description="Chitin-binding type-2" evidence="1">
    <location>
        <begin position="510"/>
        <end position="569"/>
    </location>
</feature>
<name>A0AAW1TKX1_9CUCU</name>
<accession>A0AAW1TKX1</accession>
<proteinExistence type="predicted"/>
<feature type="domain" description="Chitin-binding type-2" evidence="1">
    <location>
        <begin position="133"/>
        <end position="192"/>
    </location>
</feature>
<feature type="domain" description="Chitin-binding type-2" evidence="1">
    <location>
        <begin position="442"/>
        <end position="501"/>
    </location>
</feature>
<comment type="caution">
    <text evidence="2">The sequence shown here is derived from an EMBL/GenBank/DDBJ whole genome shotgun (WGS) entry which is preliminary data.</text>
</comment>
<sequence length="696" mass="78209">MFDDWIIFIAELLDLFVRTYFAVDAIIPKISLLRRIVEIYTMQTSIVLTALMWHMVHSFTCTSQGIFLNTDDASCQTYVFCAQLTSGTFISNVYSCPTGNLFNPDTSNCDPNYVCSAVRAETTQLNTTPIQVDVACTAQGRFPNNTDSTCSSYYYCYYLTSGAYNVVSYSCPQDSRFDPTTQTCSTTYECGSNTLSSTVDGASTTSTSFECTTQGRFPAEDDTTCSNYYFCFYLTSGSYIRRNYSCPSGNRFDPTSQTCTTTYQCSRNTADSTTNAAQTIAGFQCTSQGRFSVETDATCSSYYFCFYLSTGRYIQYTYTCPSNTRFDPTLQTCSAAYSCTTSSETLTSSNAPEANNLRALTSRCEKQGRFLVTTDPTCRSYYYCYFTNGTFIEYSYFCPSGSRFDEISGTCNTSHKCQQSTESVSSITSNDISFQSSTTTKPLECLSQGRFSVDGDDTCRSYYYCIYLTNGSYISQQYRCPSQSKFNPRTQFCDASYECVSSTTALRNLGFQCGSSGKFPDVQSLFCRNYYYCLTLPNGIIAQQLYSCSSGENFDPNLQECSQNYQCPQVKSEIAIQSRYECKTTGKFQAEDDPMCQNYYYCISLPNGEFKYQQYSCSAGEKFDPKQQSCSMSYECHFRCPTAGKFPATEDLTCQTYHYCFTLSNDLFGKQLYACAEGQKFDPKLQICSKSYQCSL</sequence>
<dbReference type="InterPro" id="IPR036508">
    <property type="entry name" value="Chitin-bd_dom_sf"/>
</dbReference>
<feature type="domain" description="Chitin-binding type-2" evidence="1">
    <location>
        <begin position="579"/>
        <end position="638"/>
    </location>
</feature>
<dbReference type="InterPro" id="IPR002557">
    <property type="entry name" value="Chitin-bd_dom"/>
</dbReference>
<dbReference type="GO" id="GO:0008061">
    <property type="term" value="F:chitin binding"/>
    <property type="evidence" value="ECO:0007669"/>
    <property type="project" value="InterPro"/>
</dbReference>
<dbReference type="Gene3D" id="2.170.140.10">
    <property type="entry name" value="Chitin binding domain"/>
    <property type="match status" value="6"/>
</dbReference>
<gene>
    <name evidence="2" type="ORF">WA026_009750</name>
</gene>
<dbReference type="SMART" id="SM00494">
    <property type="entry name" value="ChtBD2"/>
    <property type="match status" value="9"/>
</dbReference>
<dbReference type="GO" id="GO:0005576">
    <property type="term" value="C:extracellular region"/>
    <property type="evidence" value="ECO:0007669"/>
    <property type="project" value="InterPro"/>
</dbReference>
<evidence type="ECO:0000313" key="2">
    <source>
        <dbReference type="EMBL" id="KAK9870790.1"/>
    </source>
</evidence>
<feature type="domain" description="Chitin-binding type-2" evidence="1">
    <location>
        <begin position="361"/>
        <end position="419"/>
    </location>
</feature>
<dbReference type="AlphaFoldDB" id="A0AAW1TKX1"/>
<dbReference type="SUPFAM" id="SSF57625">
    <property type="entry name" value="Invertebrate chitin-binding proteins"/>
    <property type="match status" value="6"/>
</dbReference>
<organism evidence="2 3">
    <name type="scientific">Henosepilachna vigintioctopunctata</name>
    <dbReference type="NCBI Taxonomy" id="420089"/>
    <lineage>
        <taxon>Eukaryota</taxon>
        <taxon>Metazoa</taxon>
        <taxon>Ecdysozoa</taxon>
        <taxon>Arthropoda</taxon>
        <taxon>Hexapoda</taxon>
        <taxon>Insecta</taxon>
        <taxon>Pterygota</taxon>
        <taxon>Neoptera</taxon>
        <taxon>Endopterygota</taxon>
        <taxon>Coleoptera</taxon>
        <taxon>Polyphaga</taxon>
        <taxon>Cucujiformia</taxon>
        <taxon>Coccinelloidea</taxon>
        <taxon>Coccinellidae</taxon>
        <taxon>Epilachninae</taxon>
        <taxon>Epilachnini</taxon>
        <taxon>Henosepilachna</taxon>
    </lineage>
</organism>
<evidence type="ECO:0000259" key="1">
    <source>
        <dbReference type="PROSITE" id="PS50940"/>
    </source>
</evidence>
<feature type="domain" description="Chitin-binding type-2" evidence="1">
    <location>
        <begin position="282"/>
        <end position="341"/>
    </location>
</feature>
<evidence type="ECO:0000313" key="3">
    <source>
        <dbReference type="Proteomes" id="UP001431783"/>
    </source>
</evidence>
<dbReference type="EMBL" id="JARQZJ010000004">
    <property type="protein sequence ID" value="KAK9870790.1"/>
    <property type="molecule type" value="Genomic_DNA"/>
</dbReference>
<feature type="domain" description="Chitin-binding type-2" evidence="1">
    <location>
        <begin position="208"/>
        <end position="267"/>
    </location>
</feature>
<protein>
    <recommendedName>
        <fullName evidence="1">Chitin-binding type-2 domain-containing protein</fullName>
    </recommendedName>
</protein>